<dbReference type="InterPro" id="IPR018490">
    <property type="entry name" value="cNMP-bd_dom_sf"/>
</dbReference>
<feature type="transmembrane region" description="Helical" evidence="1">
    <location>
        <begin position="181"/>
        <end position="199"/>
    </location>
</feature>
<proteinExistence type="predicted"/>
<evidence type="ECO:0000256" key="1">
    <source>
        <dbReference type="SAM" id="Phobius"/>
    </source>
</evidence>
<dbReference type="InterPro" id="IPR011989">
    <property type="entry name" value="ARM-like"/>
</dbReference>
<keyword evidence="1" id="KW-0812">Transmembrane</keyword>
<feature type="domain" description="Cyclic nucleotide-binding" evidence="2">
    <location>
        <begin position="927"/>
        <end position="1042"/>
    </location>
</feature>
<keyword evidence="4" id="KW-1185">Reference proteome</keyword>
<dbReference type="Gene3D" id="1.25.10.10">
    <property type="entry name" value="Leucine-rich Repeat Variant"/>
    <property type="match status" value="1"/>
</dbReference>
<dbReference type="InterPro" id="IPR014710">
    <property type="entry name" value="RmlC-like_jellyroll"/>
</dbReference>
<feature type="transmembrane region" description="Helical" evidence="1">
    <location>
        <begin position="372"/>
        <end position="390"/>
    </location>
</feature>
<evidence type="ECO:0000313" key="3">
    <source>
        <dbReference type="EMBL" id="MBK6267131.1"/>
    </source>
</evidence>
<feature type="transmembrane region" description="Helical" evidence="1">
    <location>
        <begin position="156"/>
        <end position="175"/>
    </location>
</feature>
<comment type="caution">
    <text evidence="3">The sequence shown here is derived from an EMBL/GenBank/DDBJ whole genome shotgun (WGS) entry which is preliminary data.</text>
</comment>
<feature type="transmembrane region" description="Helical" evidence="1">
    <location>
        <begin position="87"/>
        <end position="106"/>
    </location>
</feature>
<feature type="transmembrane region" description="Helical" evidence="1">
    <location>
        <begin position="295"/>
        <end position="320"/>
    </location>
</feature>
<dbReference type="AlphaFoldDB" id="A0A935CB57"/>
<gene>
    <name evidence="3" type="ORF">JKA74_18955</name>
</gene>
<dbReference type="EMBL" id="JAEQBW010000014">
    <property type="protein sequence ID" value="MBK6267131.1"/>
    <property type="molecule type" value="Genomic_DNA"/>
</dbReference>
<protein>
    <recommendedName>
        <fullName evidence="2">Cyclic nucleotide-binding domain-containing protein</fullName>
    </recommendedName>
</protein>
<dbReference type="PROSITE" id="PS50042">
    <property type="entry name" value="CNMP_BINDING_3"/>
    <property type="match status" value="1"/>
</dbReference>
<sequence length="1047" mass="118258">MKKLVLNILNAEAVESKRVFLLLLMGFFMGFFISGLSVGAESLFLNNFREESDLPLAILIAGLFGVIATAIFNYFQSKVSFQRLATGTFLIIFGILASVEVAYIYLPDVKPLYFLTFTIVLPFTYLILLIFWGAFSRLFDLRQSKRIIGGIDTGQLSASIIALLLVIPFMLNSAGFTEKDLITLSMVSIGGMFLAFTWLMNSCRQHLRRATGNSFVPYKKVFSDKYMRLMISFVVISMIAVNFIDYSFLSVTSAQFTESNLALFLTYFNGTVIIFSFLFQTFATDKIIALYGLRVSLLINPILILLITAAACFIGAGFGYTPANPTFIFFFVIIAVSKLFVTSLKDALDEPAFKLYFLPLEEESRFDIQTKIQGVITAFAGLIAGAVILLLNNIEIFNLLTISVAVIPLLLIWYYVTRQMHSGYKSTLKNTLAKNKEKSISKASNEYSVSRLLLKQLESEDETKKLYSLKLMEKLEPQHFEAYKKNFKGKASLAMADYLGNDKSGNPELSNHILKKLADKAMNESRSKDVAPLSFDELSLLCRALEPQKRQYAAKLFNQYADAKNIFLLIDLLKDANLSVRMEAIHTARLLKRRETWNVLIDMLDSVKFGHAASAALIAAGEPVLQSLESAFHKSGQSDKIMIAVIRIMSKIGGEEAKTLLLKKIDYPDKRIVHQMLTGFGYTDFNAEGNQAQIILQLIDEEIGKAAWNLAARIELPKEEKYALLKQAFKEEINKNYEQIFMLLSLVYDTQSVSLVKENILSETSDGIAYGLELLDMFVSPDLKPKLFPLADDISITEKLNLLENYYPRERFEPLELLNNILNRDYNQLSRWVKACALYNLASQEDYQTQFAVIGHLFNKDKLLQEVAAWLVYHRNPEQFAQIFKRLPEAEREELVENISRNKLDDGLSDGHFLLVEIVMFLKQLNVFSQINGSELCDLADNTKLVMLAEGETINLTLPENNAIYVVAKGKVLIKSAEDEDYILEKGSVFGELFVPEKKLAAEELLTIEQAVLFQLNINNFYTLMAQSGEFTKQIFTAITETQTVEI</sequence>
<feature type="transmembrane region" description="Helical" evidence="1">
    <location>
        <begin position="261"/>
        <end position="283"/>
    </location>
</feature>
<evidence type="ECO:0000259" key="2">
    <source>
        <dbReference type="PROSITE" id="PS50042"/>
    </source>
</evidence>
<organism evidence="3 4">
    <name type="scientific">Marivirga aurantiaca</name>
    <dbReference type="NCBI Taxonomy" id="2802615"/>
    <lineage>
        <taxon>Bacteria</taxon>
        <taxon>Pseudomonadati</taxon>
        <taxon>Bacteroidota</taxon>
        <taxon>Cytophagia</taxon>
        <taxon>Cytophagales</taxon>
        <taxon>Marivirgaceae</taxon>
        <taxon>Marivirga</taxon>
    </lineage>
</organism>
<dbReference type="SUPFAM" id="SSF51206">
    <property type="entry name" value="cAMP-binding domain-like"/>
    <property type="match status" value="1"/>
</dbReference>
<evidence type="ECO:0000313" key="4">
    <source>
        <dbReference type="Proteomes" id="UP000611723"/>
    </source>
</evidence>
<keyword evidence="1" id="KW-0472">Membrane</keyword>
<dbReference type="SUPFAM" id="SSF48371">
    <property type="entry name" value="ARM repeat"/>
    <property type="match status" value="1"/>
</dbReference>
<dbReference type="InterPro" id="IPR016024">
    <property type="entry name" value="ARM-type_fold"/>
</dbReference>
<dbReference type="InterPro" id="IPR000595">
    <property type="entry name" value="cNMP-bd_dom"/>
</dbReference>
<feature type="transmembrane region" description="Helical" evidence="1">
    <location>
        <begin position="56"/>
        <end position="75"/>
    </location>
</feature>
<dbReference type="RefSeq" id="WP_201432821.1">
    <property type="nucleotide sequence ID" value="NZ_JAEQBW010000014.1"/>
</dbReference>
<feature type="transmembrane region" description="Helical" evidence="1">
    <location>
        <begin position="396"/>
        <end position="416"/>
    </location>
</feature>
<dbReference type="Gene3D" id="2.60.120.10">
    <property type="entry name" value="Jelly Rolls"/>
    <property type="match status" value="1"/>
</dbReference>
<accession>A0A935CB57</accession>
<dbReference type="Proteomes" id="UP000611723">
    <property type="component" value="Unassembled WGS sequence"/>
</dbReference>
<feature type="transmembrane region" description="Helical" evidence="1">
    <location>
        <begin position="229"/>
        <end position="249"/>
    </location>
</feature>
<feature type="transmembrane region" description="Helical" evidence="1">
    <location>
        <begin position="20"/>
        <end position="44"/>
    </location>
</feature>
<reference evidence="3" key="1">
    <citation type="submission" date="2021-01" db="EMBL/GenBank/DDBJ databases">
        <title>Marivirga aurantiaca sp. nov., isolated from intertidal surface sediments.</title>
        <authorList>
            <person name="Zhang M."/>
        </authorList>
    </citation>
    <scope>NUCLEOTIDE SEQUENCE</scope>
    <source>
        <strain evidence="3">S37H4</strain>
    </source>
</reference>
<name>A0A935CB57_9BACT</name>
<feature type="transmembrane region" description="Helical" evidence="1">
    <location>
        <begin position="112"/>
        <end position="135"/>
    </location>
</feature>
<keyword evidence="1" id="KW-1133">Transmembrane helix</keyword>